<dbReference type="OrthoDB" id="371078at2"/>
<evidence type="ECO:0000313" key="2">
    <source>
        <dbReference type="EMBL" id="SHE30822.1"/>
    </source>
</evidence>
<feature type="transmembrane region" description="Helical" evidence="1">
    <location>
        <begin position="25"/>
        <end position="45"/>
    </location>
</feature>
<feature type="transmembrane region" description="Helical" evidence="1">
    <location>
        <begin position="175"/>
        <end position="196"/>
    </location>
</feature>
<dbReference type="Pfam" id="PF03956">
    <property type="entry name" value="Lys_export"/>
    <property type="match status" value="1"/>
</dbReference>
<evidence type="ECO:0000313" key="3">
    <source>
        <dbReference type="Proteomes" id="UP000184196"/>
    </source>
</evidence>
<name>A0A1M4SF77_9FIRM</name>
<dbReference type="GO" id="GO:0015661">
    <property type="term" value="F:L-lysine efflux transmembrane transporter activity"/>
    <property type="evidence" value="ECO:0007669"/>
    <property type="project" value="InterPro"/>
</dbReference>
<keyword evidence="1" id="KW-1133">Transmembrane helix</keyword>
<gene>
    <name evidence="2" type="ORF">SAMN02745218_00109</name>
</gene>
<dbReference type="RefSeq" id="WP_073162388.1">
    <property type="nucleotide sequence ID" value="NZ_FQUW01000004.1"/>
</dbReference>
<feature type="transmembrane region" description="Helical" evidence="1">
    <location>
        <begin position="65"/>
        <end position="88"/>
    </location>
</feature>
<feature type="transmembrane region" description="Helical" evidence="1">
    <location>
        <begin position="100"/>
        <end position="124"/>
    </location>
</feature>
<keyword evidence="3" id="KW-1185">Reference proteome</keyword>
<feature type="transmembrane region" description="Helical" evidence="1">
    <location>
        <begin position="131"/>
        <end position="155"/>
    </location>
</feature>
<dbReference type="AlphaFoldDB" id="A0A1M4SF77"/>
<reference evidence="3" key="1">
    <citation type="submission" date="2016-11" db="EMBL/GenBank/DDBJ databases">
        <authorList>
            <person name="Varghese N."/>
            <person name="Submissions S."/>
        </authorList>
    </citation>
    <scope>NUCLEOTIDE SEQUENCE [LARGE SCALE GENOMIC DNA]</scope>
    <source>
        <strain evidence="3">DSM 11792</strain>
    </source>
</reference>
<accession>A0A1M4SF77</accession>
<evidence type="ECO:0008006" key="4">
    <source>
        <dbReference type="Google" id="ProtNLM"/>
    </source>
</evidence>
<organism evidence="2 3">
    <name type="scientific">Desulfofundulus australicus DSM 11792</name>
    <dbReference type="NCBI Taxonomy" id="1121425"/>
    <lineage>
        <taxon>Bacteria</taxon>
        <taxon>Bacillati</taxon>
        <taxon>Bacillota</taxon>
        <taxon>Clostridia</taxon>
        <taxon>Eubacteriales</taxon>
        <taxon>Peptococcaceae</taxon>
        <taxon>Desulfofundulus</taxon>
    </lineage>
</organism>
<evidence type="ECO:0000256" key="1">
    <source>
        <dbReference type="SAM" id="Phobius"/>
    </source>
</evidence>
<dbReference type="PANTHER" id="PTHR35804">
    <property type="entry name" value="LYSINE EXPORTER LYSO"/>
    <property type="match status" value="1"/>
</dbReference>
<proteinExistence type="predicted"/>
<keyword evidence="1" id="KW-0472">Membrane</keyword>
<keyword evidence="1" id="KW-0812">Transmembrane</keyword>
<dbReference type="PANTHER" id="PTHR35804:SF1">
    <property type="entry name" value="LYSINE EXPORTER LYSO"/>
    <property type="match status" value="1"/>
</dbReference>
<dbReference type="Proteomes" id="UP000184196">
    <property type="component" value="Unassembled WGS sequence"/>
</dbReference>
<protein>
    <recommendedName>
        <fullName evidence="4">Lysine exporter LysO family protein</fullName>
    </recommendedName>
</protein>
<sequence length="198" mass="20722">MTWLITGSVSLGVAAGHWVIPDLWIPYLDLVTTVALCLILVGTGIDLGRQRETWRRLGILGLRALFLPLLVAVGSLSGAVLGGMFLGLPLREAGAIGAGFGWYSLSGALLAKIHSVEAGALAFLTNVFRELMAFVLIPVLAARMGNLVAVAPGGATTMDTTLPLIARVTDADTTIIALVNGMILSSLVPVLVPLIVKW</sequence>
<dbReference type="InterPro" id="IPR005642">
    <property type="entry name" value="LysO"/>
</dbReference>
<dbReference type="EMBL" id="FQUW01000004">
    <property type="protein sequence ID" value="SHE30822.1"/>
    <property type="molecule type" value="Genomic_DNA"/>
</dbReference>
<dbReference type="GO" id="GO:0005886">
    <property type="term" value="C:plasma membrane"/>
    <property type="evidence" value="ECO:0007669"/>
    <property type="project" value="TreeGrafter"/>
</dbReference>